<dbReference type="Pfam" id="PF01797">
    <property type="entry name" value="Y1_Tnp"/>
    <property type="match status" value="1"/>
</dbReference>
<dbReference type="PANTHER" id="PTHR33360:SF2">
    <property type="entry name" value="TRANSPOSASE FOR INSERTION SEQUENCE ELEMENT IS200"/>
    <property type="match status" value="1"/>
</dbReference>
<dbReference type="InterPro" id="IPR002686">
    <property type="entry name" value="Transposase_17"/>
</dbReference>
<evidence type="ECO:0000313" key="2">
    <source>
        <dbReference type="EMBL" id="SPF47399.1"/>
    </source>
</evidence>
<sequence>MSHTHAANFVHCVFSTKERRELIPAELQERLYAYLIGIADNLGFKILAAGGTSNHVHLLIGLPPAMPLAEALQKLKANSSRWLGEHSGEFEWQKGYGAFSVSPCLLPKVQAYIHNQTEHHRKRNFEEEFRALLDKSGVAYDAERLFAA</sequence>
<feature type="domain" description="Transposase IS200-like" evidence="1">
    <location>
        <begin position="6"/>
        <end position="116"/>
    </location>
</feature>
<dbReference type="EMBL" id="OMOD01000171">
    <property type="protein sequence ID" value="SPF47399.1"/>
    <property type="molecule type" value="Genomic_DNA"/>
</dbReference>
<accession>A0A2U3L6K6</accession>
<reference evidence="3" key="1">
    <citation type="submission" date="2018-02" db="EMBL/GenBank/DDBJ databases">
        <authorList>
            <person name="Hausmann B."/>
        </authorList>
    </citation>
    <scope>NUCLEOTIDE SEQUENCE [LARGE SCALE GENOMIC DNA]</scope>
    <source>
        <strain evidence="3">Peat soil MAG SbA1</strain>
    </source>
</reference>
<dbReference type="Proteomes" id="UP000238701">
    <property type="component" value="Unassembled WGS sequence"/>
</dbReference>
<dbReference type="AlphaFoldDB" id="A0A2U3L6K6"/>
<dbReference type="Gene3D" id="3.30.70.1290">
    <property type="entry name" value="Transposase IS200-like"/>
    <property type="match status" value="1"/>
</dbReference>
<dbReference type="GO" id="GO:0006313">
    <property type="term" value="P:DNA transposition"/>
    <property type="evidence" value="ECO:0007669"/>
    <property type="project" value="InterPro"/>
</dbReference>
<name>A0A2U3L6K6_9BACT</name>
<evidence type="ECO:0000313" key="3">
    <source>
        <dbReference type="Proteomes" id="UP000238701"/>
    </source>
</evidence>
<dbReference type="SMART" id="SM01321">
    <property type="entry name" value="Y1_Tnp"/>
    <property type="match status" value="1"/>
</dbReference>
<organism evidence="2 3">
    <name type="scientific">Candidatus Sulfotelmatobacter kueseliae</name>
    <dbReference type="NCBI Taxonomy" id="2042962"/>
    <lineage>
        <taxon>Bacteria</taxon>
        <taxon>Pseudomonadati</taxon>
        <taxon>Acidobacteriota</taxon>
        <taxon>Terriglobia</taxon>
        <taxon>Terriglobales</taxon>
        <taxon>Candidatus Korobacteraceae</taxon>
        <taxon>Candidatus Sulfotelmatobacter</taxon>
    </lineage>
</organism>
<protein>
    <submittedName>
        <fullName evidence="2">Transposase</fullName>
    </submittedName>
</protein>
<gene>
    <name evidence="2" type="ORF">SBA1_740013</name>
</gene>
<dbReference type="PANTHER" id="PTHR33360">
    <property type="entry name" value="TRANSPOSASE FOR INSERTION SEQUENCE ELEMENT IS200"/>
    <property type="match status" value="1"/>
</dbReference>
<proteinExistence type="predicted"/>
<evidence type="ECO:0000259" key="1">
    <source>
        <dbReference type="SMART" id="SM01321"/>
    </source>
</evidence>
<dbReference type="NCBIfam" id="NF033573">
    <property type="entry name" value="transpos_IS200"/>
    <property type="match status" value="1"/>
</dbReference>
<dbReference type="SUPFAM" id="SSF143422">
    <property type="entry name" value="Transposase IS200-like"/>
    <property type="match status" value="1"/>
</dbReference>
<dbReference type="GO" id="GO:0004803">
    <property type="term" value="F:transposase activity"/>
    <property type="evidence" value="ECO:0007669"/>
    <property type="project" value="InterPro"/>
</dbReference>
<dbReference type="InterPro" id="IPR036515">
    <property type="entry name" value="Transposase_17_sf"/>
</dbReference>
<dbReference type="GO" id="GO:0003677">
    <property type="term" value="F:DNA binding"/>
    <property type="evidence" value="ECO:0007669"/>
    <property type="project" value="InterPro"/>
</dbReference>